<protein>
    <recommendedName>
        <fullName evidence="3">Putative hydro-lyase AB3N04_07175</fullName>
        <ecNumber evidence="3">4.2.1.-</ecNumber>
    </recommendedName>
</protein>
<dbReference type="EC" id="4.2.1.-" evidence="3"/>
<reference evidence="4" key="1">
    <citation type="submission" date="2024-07" db="EMBL/GenBank/DDBJ databases">
        <title>Identification and characteristics of an arsenic-resistant bacterial isolate, which belongs to a novel species.</title>
        <authorList>
            <person name="Juszczyk A."/>
            <person name="Kowalczyk A."/>
            <person name="Was K."/>
            <person name="Kosowicz W."/>
            <person name="Budzyn A."/>
            <person name="Latowski D."/>
        </authorList>
    </citation>
    <scope>NUCLEOTIDE SEQUENCE</scope>
    <source>
        <strain evidence="4">As8PL</strain>
    </source>
</reference>
<dbReference type="PANTHER" id="PTHR32022">
    <property type="entry name" value="D-GLUTAMATE CYCLASE, MITOCHONDRIAL"/>
    <property type="match status" value="1"/>
</dbReference>
<dbReference type="HAMAP" id="MF_01830">
    <property type="entry name" value="Hydro_lyase"/>
    <property type="match status" value="1"/>
</dbReference>
<dbReference type="FunFam" id="3.30.2040.10:FF:000001">
    <property type="entry name" value="D-glutamate cyclase, mitochondrial"/>
    <property type="match status" value="1"/>
</dbReference>
<sequence>MITPVAFRQQIREQHFTASTAGYCQEFVQANLVIVPKQYAFDFFLYTFRNQKACPVIDVLEPGQVESLLAKGSDIRTDIPKYHIYKDGTFEKEVESIEAIWEDDFVSFLIGCSFTFESEMIKTNIPLKHIELQKNVAMYQTNIETVAAGPFSGPLVVSMRPIKKELVQLATSITEKYPQMHGGPVHIGDPAQIGISEIEKPDYGEYVEIAEDEVPIFWACGVTPQAAAQNAKLPLMITHAPGHMFITDWTNEELLNKDS</sequence>
<keyword evidence="2 3" id="KW-0456">Lyase</keyword>
<dbReference type="EMBL" id="CP162551">
    <property type="protein sequence ID" value="XDI38096.1"/>
    <property type="molecule type" value="Genomic_DNA"/>
</dbReference>
<dbReference type="SUPFAM" id="SSF160920">
    <property type="entry name" value="PSTPO5379-like"/>
    <property type="match status" value="1"/>
</dbReference>
<dbReference type="Pfam" id="PF07286">
    <property type="entry name" value="D-Glu_cyclase"/>
    <property type="match status" value="1"/>
</dbReference>
<evidence type="ECO:0000256" key="2">
    <source>
        <dbReference type="ARBA" id="ARBA00023239"/>
    </source>
</evidence>
<accession>A0AB39BW22</accession>
<organism evidence="4">
    <name type="scientific">Alkalihalophilus sp. As8PL</name>
    <dbReference type="NCBI Taxonomy" id="3237103"/>
    <lineage>
        <taxon>Bacteria</taxon>
        <taxon>Bacillati</taxon>
        <taxon>Bacillota</taxon>
        <taxon>Bacilli</taxon>
        <taxon>Bacillales</taxon>
        <taxon>Bacillaceae</taxon>
        <taxon>Alkalihalophilus</taxon>
    </lineage>
</organism>
<dbReference type="RefSeq" id="WP_368505421.1">
    <property type="nucleotide sequence ID" value="NZ_CP162551.1"/>
</dbReference>
<evidence type="ECO:0000313" key="4">
    <source>
        <dbReference type="EMBL" id="XDI38096.1"/>
    </source>
</evidence>
<evidence type="ECO:0000256" key="1">
    <source>
        <dbReference type="ARBA" id="ARBA00007896"/>
    </source>
</evidence>
<dbReference type="NCBIfam" id="NF003969">
    <property type="entry name" value="PRK05463.1"/>
    <property type="match status" value="1"/>
</dbReference>
<dbReference type="Gene3D" id="3.40.1640.10">
    <property type="entry name" value="PSTPO5379-like"/>
    <property type="match status" value="1"/>
</dbReference>
<dbReference type="AlphaFoldDB" id="A0AB39BW22"/>
<dbReference type="PIRSF" id="PIRSF029755">
    <property type="entry name" value="UCP029755"/>
    <property type="match status" value="1"/>
</dbReference>
<evidence type="ECO:0000256" key="3">
    <source>
        <dbReference type="HAMAP-Rule" id="MF_01830"/>
    </source>
</evidence>
<gene>
    <name evidence="4" type="ORF">AB3N04_07175</name>
</gene>
<comment type="similarity">
    <text evidence="1 3">Belongs to the D-glutamate cyclase family.</text>
</comment>
<dbReference type="GO" id="GO:0016829">
    <property type="term" value="F:lyase activity"/>
    <property type="evidence" value="ECO:0007669"/>
    <property type="project" value="UniProtKB-KW"/>
</dbReference>
<dbReference type="InterPro" id="IPR016938">
    <property type="entry name" value="UPF0317"/>
</dbReference>
<dbReference type="InterPro" id="IPR038021">
    <property type="entry name" value="Putative_hydro-lyase"/>
</dbReference>
<name>A0AB39BW22_9BACI</name>
<dbReference type="PANTHER" id="PTHR32022:SF10">
    <property type="entry name" value="D-GLUTAMATE CYCLASE, MITOCHONDRIAL"/>
    <property type="match status" value="1"/>
</dbReference>
<dbReference type="InterPro" id="IPR009906">
    <property type="entry name" value="D-Glu_cyclase"/>
</dbReference>
<proteinExistence type="inferred from homology"/>
<dbReference type="Gene3D" id="3.30.2040.10">
    <property type="entry name" value="PSTPO5379-like domain"/>
    <property type="match status" value="1"/>
</dbReference>